<evidence type="ECO:0000256" key="2">
    <source>
        <dbReference type="ARBA" id="ARBA00022723"/>
    </source>
</evidence>
<dbReference type="Gene3D" id="3.30.70.20">
    <property type="match status" value="1"/>
</dbReference>
<evidence type="ECO:0000313" key="7">
    <source>
        <dbReference type="Proteomes" id="UP000824002"/>
    </source>
</evidence>
<accession>A0A9D1K0I4</accession>
<reference evidence="6" key="2">
    <citation type="journal article" date="2021" name="PeerJ">
        <title>Extensive microbial diversity within the chicken gut microbiome revealed by metagenomics and culture.</title>
        <authorList>
            <person name="Gilroy R."/>
            <person name="Ravi A."/>
            <person name="Getino M."/>
            <person name="Pursley I."/>
            <person name="Horton D.L."/>
            <person name="Alikhan N.F."/>
            <person name="Baker D."/>
            <person name="Gharbi K."/>
            <person name="Hall N."/>
            <person name="Watson M."/>
            <person name="Adriaenssens E.M."/>
            <person name="Foster-Nyarko E."/>
            <person name="Jarju S."/>
            <person name="Secka A."/>
            <person name="Antonio M."/>
            <person name="Oren A."/>
            <person name="Chaudhuri R.R."/>
            <person name="La Ragione R."/>
            <person name="Hildebrand F."/>
            <person name="Pallen M.J."/>
        </authorList>
    </citation>
    <scope>NUCLEOTIDE SEQUENCE</scope>
    <source>
        <strain evidence="6">CHK199-13235</strain>
    </source>
</reference>
<comment type="caution">
    <text evidence="6">The sequence shown here is derived from an EMBL/GenBank/DDBJ whole genome shotgun (WGS) entry which is preliminary data.</text>
</comment>
<organism evidence="6 7">
    <name type="scientific">Candidatus Merdivicinus excrementipullorum</name>
    <dbReference type="NCBI Taxonomy" id="2840867"/>
    <lineage>
        <taxon>Bacteria</taxon>
        <taxon>Bacillati</taxon>
        <taxon>Bacillota</taxon>
        <taxon>Clostridia</taxon>
        <taxon>Eubacteriales</taxon>
        <taxon>Oscillospiraceae</taxon>
        <taxon>Oscillospiraceae incertae sedis</taxon>
        <taxon>Candidatus Merdivicinus</taxon>
    </lineage>
</organism>
<dbReference type="Proteomes" id="UP000824002">
    <property type="component" value="Unassembled WGS sequence"/>
</dbReference>
<reference evidence="6" key="1">
    <citation type="submission" date="2020-10" db="EMBL/GenBank/DDBJ databases">
        <authorList>
            <person name="Gilroy R."/>
        </authorList>
    </citation>
    <scope>NUCLEOTIDE SEQUENCE</scope>
    <source>
        <strain evidence="6">CHK199-13235</strain>
    </source>
</reference>
<evidence type="ECO:0000256" key="3">
    <source>
        <dbReference type="ARBA" id="ARBA00023004"/>
    </source>
</evidence>
<keyword evidence="1" id="KW-0004">4Fe-4S</keyword>
<sequence>MAKNWYPIIDETLCAQCGKCVDLCTKNRHFTYDAEQAPRPFVSRPENCVDHCHGCGNLCPHGAITYFGDDTGWTPPHRS</sequence>
<dbReference type="InterPro" id="IPR050572">
    <property type="entry name" value="Fe-S_Ferredoxin"/>
</dbReference>
<keyword evidence="2" id="KW-0479">Metal-binding</keyword>
<dbReference type="PANTHER" id="PTHR43687:SF1">
    <property type="entry name" value="FERREDOXIN III"/>
    <property type="match status" value="1"/>
</dbReference>
<dbReference type="SUPFAM" id="SSF54862">
    <property type="entry name" value="4Fe-4S ferredoxins"/>
    <property type="match status" value="1"/>
</dbReference>
<evidence type="ECO:0000256" key="4">
    <source>
        <dbReference type="ARBA" id="ARBA00023014"/>
    </source>
</evidence>
<dbReference type="AlphaFoldDB" id="A0A9D1K0I4"/>
<dbReference type="PANTHER" id="PTHR43687">
    <property type="entry name" value="ADENYLYLSULFATE REDUCTASE, BETA SUBUNIT"/>
    <property type="match status" value="1"/>
</dbReference>
<evidence type="ECO:0000259" key="5">
    <source>
        <dbReference type="PROSITE" id="PS51379"/>
    </source>
</evidence>
<proteinExistence type="predicted"/>
<feature type="domain" description="4Fe-4S ferredoxin-type" evidence="5">
    <location>
        <begin position="5"/>
        <end position="35"/>
    </location>
</feature>
<dbReference type="GO" id="GO:0051539">
    <property type="term" value="F:4 iron, 4 sulfur cluster binding"/>
    <property type="evidence" value="ECO:0007669"/>
    <property type="project" value="UniProtKB-KW"/>
</dbReference>
<protein>
    <submittedName>
        <fullName evidence="6">Ferredoxin family protein</fullName>
    </submittedName>
</protein>
<evidence type="ECO:0000313" key="6">
    <source>
        <dbReference type="EMBL" id="HIS76088.1"/>
    </source>
</evidence>
<dbReference type="GO" id="GO:0046872">
    <property type="term" value="F:metal ion binding"/>
    <property type="evidence" value="ECO:0007669"/>
    <property type="project" value="UniProtKB-KW"/>
</dbReference>
<keyword evidence="3" id="KW-0408">Iron</keyword>
<gene>
    <name evidence="6" type="ORF">IAB51_04665</name>
</gene>
<evidence type="ECO:0000256" key="1">
    <source>
        <dbReference type="ARBA" id="ARBA00022485"/>
    </source>
</evidence>
<dbReference type="EMBL" id="DVJP01000031">
    <property type="protein sequence ID" value="HIS76088.1"/>
    <property type="molecule type" value="Genomic_DNA"/>
</dbReference>
<name>A0A9D1K0I4_9FIRM</name>
<dbReference type="PROSITE" id="PS51379">
    <property type="entry name" value="4FE4S_FER_2"/>
    <property type="match status" value="2"/>
</dbReference>
<keyword evidence="4" id="KW-0411">Iron-sulfur</keyword>
<dbReference type="InterPro" id="IPR017896">
    <property type="entry name" value="4Fe4S_Fe-S-bd"/>
</dbReference>
<feature type="domain" description="4Fe-4S ferredoxin-type" evidence="5">
    <location>
        <begin position="38"/>
        <end position="69"/>
    </location>
</feature>